<evidence type="ECO:0000256" key="1">
    <source>
        <dbReference type="ARBA" id="ARBA00006219"/>
    </source>
</evidence>
<evidence type="ECO:0000313" key="9">
    <source>
        <dbReference type="Proteomes" id="UP000680304"/>
    </source>
</evidence>
<sequence>MGQNEIRFDPGSLPDRIRDFVKGARAYDCSFSEAAVTLRIEGETVMYLKMNGRGALERECGMTRFLHSRKLGPAVIAYCSDENRDYLLTEAVAGENGISPGHLAHPEKLAAAFGEHLRLLHRLPAEGCPYPGRMAEMLDKAAASGRIGQAAAQLERMRERLADDTVIHGDYCLPNIVMERYAFRGFIDVGDGGVGDRHYDLHWGLWTLRYNLKTDRYADTFLDAYGKEDVDPERLAMCAALADLQAD</sequence>
<dbReference type="InterPro" id="IPR011009">
    <property type="entry name" value="Kinase-like_dom_sf"/>
</dbReference>
<dbReference type="PIRSF" id="PIRSF000706">
    <property type="entry name" value="Kanamycin_kin"/>
    <property type="match status" value="1"/>
</dbReference>
<keyword evidence="9" id="KW-1185">Reference proteome</keyword>
<keyword evidence="2" id="KW-0808">Transferase</keyword>
<feature type="domain" description="Aminoglycoside phosphotransferase" evidence="7">
    <location>
        <begin position="55"/>
        <end position="236"/>
    </location>
</feature>
<protein>
    <submittedName>
        <fullName evidence="8">Aminoglycoside 3'-phosphotransferase</fullName>
    </submittedName>
</protein>
<comment type="caution">
    <text evidence="8">The sequence shown here is derived from an EMBL/GenBank/DDBJ whole genome shotgun (WGS) entry which is preliminary data.</text>
</comment>
<dbReference type="CDD" id="cd05150">
    <property type="entry name" value="APH"/>
    <property type="match status" value="1"/>
</dbReference>
<evidence type="ECO:0000256" key="4">
    <source>
        <dbReference type="ARBA" id="ARBA00022777"/>
    </source>
</evidence>
<dbReference type="Gene3D" id="3.90.1200.10">
    <property type="match status" value="1"/>
</dbReference>
<keyword evidence="5" id="KW-0067">ATP-binding</keyword>
<dbReference type="Pfam" id="PF01636">
    <property type="entry name" value="APH"/>
    <property type="match status" value="1"/>
</dbReference>
<proteinExistence type="inferred from homology"/>
<organism evidence="8 9">
    <name type="scientific">Paenibacillus cisolokensis</name>
    <dbReference type="NCBI Taxonomy" id="1658519"/>
    <lineage>
        <taxon>Bacteria</taxon>
        <taxon>Bacillati</taxon>
        <taxon>Bacillota</taxon>
        <taxon>Bacilli</taxon>
        <taxon>Bacillales</taxon>
        <taxon>Paenibacillaceae</taxon>
        <taxon>Paenibacillus</taxon>
    </lineage>
</organism>
<reference evidence="8 9" key="1">
    <citation type="submission" date="2021-04" db="EMBL/GenBank/DDBJ databases">
        <title>Draft genome sequence of Paenibacillus cisolokensis, LC2-13A.</title>
        <authorList>
            <person name="Uke A."/>
            <person name="Chhe C."/>
            <person name="Baramee S."/>
            <person name="Kosugi A."/>
        </authorList>
    </citation>
    <scope>NUCLEOTIDE SEQUENCE [LARGE SCALE GENOMIC DNA]</scope>
    <source>
        <strain evidence="8 9">LC2-13A</strain>
    </source>
</reference>
<evidence type="ECO:0000256" key="6">
    <source>
        <dbReference type="ARBA" id="ARBA00023251"/>
    </source>
</evidence>
<keyword evidence="4" id="KW-0418">Kinase</keyword>
<dbReference type="InterPro" id="IPR024165">
    <property type="entry name" value="Kan/Strep_kinase"/>
</dbReference>
<dbReference type="RefSeq" id="WP_213531086.1">
    <property type="nucleotide sequence ID" value="NZ_BOVJ01000189.1"/>
</dbReference>
<evidence type="ECO:0000313" key="8">
    <source>
        <dbReference type="EMBL" id="GIQ66537.1"/>
    </source>
</evidence>
<dbReference type="SUPFAM" id="SSF56112">
    <property type="entry name" value="Protein kinase-like (PK-like)"/>
    <property type="match status" value="1"/>
</dbReference>
<evidence type="ECO:0000256" key="3">
    <source>
        <dbReference type="ARBA" id="ARBA00022741"/>
    </source>
</evidence>
<dbReference type="EMBL" id="BOVJ01000189">
    <property type="protein sequence ID" value="GIQ66537.1"/>
    <property type="molecule type" value="Genomic_DNA"/>
</dbReference>
<keyword evidence="6" id="KW-0046">Antibiotic resistance</keyword>
<evidence type="ECO:0000256" key="5">
    <source>
        <dbReference type="ARBA" id="ARBA00022840"/>
    </source>
</evidence>
<evidence type="ECO:0000259" key="7">
    <source>
        <dbReference type="Pfam" id="PF01636"/>
    </source>
</evidence>
<gene>
    <name evidence="8" type="primary">ymdC</name>
    <name evidence="8" type="ORF">PACILC2_51050</name>
</gene>
<comment type="similarity">
    <text evidence="1">Belongs to the aminoglycoside phosphotransferase family.</text>
</comment>
<accession>A0ABQ4NE84</accession>
<dbReference type="InterPro" id="IPR002575">
    <property type="entry name" value="Aminoglycoside_PTrfase"/>
</dbReference>
<dbReference type="Proteomes" id="UP000680304">
    <property type="component" value="Unassembled WGS sequence"/>
</dbReference>
<dbReference type="Gene3D" id="3.30.200.20">
    <property type="entry name" value="Phosphorylase Kinase, domain 1"/>
    <property type="match status" value="1"/>
</dbReference>
<evidence type="ECO:0000256" key="2">
    <source>
        <dbReference type="ARBA" id="ARBA00022679"/>
    </source>
</evidence>
<keyword evidence="3" id="KW-0547">Nucleotide-binding</keyword>
<name>A0ABQ4NE84_9BACL</name>